<reference evidence="1" key="1">
    <citation type="submission" date="2020-11" db="EMBL/GenBank/DDBJ databases">
        <authorList>
            <person name="Tran Van P."/>
        </authorList>
    </citation>
    <scope>NUCLEOTIDE SEQUENCE</scope>
</reference>
<accession>A0A7R9JS11</accession>
<organism evidence="1">
    <name type="scientific">Timema genevievae</name>
    <name type="common">Walking stick</name>
    <dbReference type="NCBI Taxonomy" id="629358"/>
    <lineage>
        <taxon>Eukaryota</taxon>
        <taxon>Metazoa</taxon>
        <taxon>Ecdysozoa</taxon>
        <taxon>Arthropoda</taxon>
        <taxon>Hexapoda</taxon>
        <taxon>Insecta</taxon>
        <taxon>Pterygota</taxon>
        <taxon>Neoptera</taxon>
        <taxon>Polyneoptera</taxon>
        <taxon>Phasmatodea</taxon>
        <taxon>Timematodea</taxon>
        <taxon>Timematoidea</taxon>
        <taxon>Timematidae</taxon>
        <taxon>Timema</taxon>
    </lineage>
</organism>
<sequence>MLMIRSEFESRWVCKVLQNGLFNANNFLTELKLEDGSGFRNFTRVSPTDFKVILQIVGPRLTILMITVPVFLKTGEEHKFPMGVSTFLLGETALSFKGTVIITSGSSIKRRPLNAIEKGAEDNKRLFIVEPRKLRLEGEGRTAHTLRETVTLLCLTVQSALVSFLRTCTGRAPHPLYCLDRSTVHVLEAVRDEFTSILSTKENSCLYWLARWALSLQFTRTNGKPLGGQQKIYLGEEWGRGQHCIEGEGGVKSTEGGGGVKMYRAEGGRRHKKFIEWKDVGIKMYWGGGGVMSEETKPDNSSTNTSFKIKAGLFLASVAGAASIIGFGSTLAAAKKQDAVSFNKEPPLLANISLDDIQTIVNEDLGDKYWFPQLPCHVERSMKNVTEAFGKKPWKTYVRSLTTLTRRENASLAARCFTGSDEQLNQEVNPHLHGGRVENHLRKTTPSSPERDWNLDLPILGSLALYKTSLLTNYATKAVWNKSKDK</sequence>
<dbReference type="AlphaFoldDB" id="A0A7R9JS11"/>
<dbReference type="Pfam" id="PF07096">
    <property type="entry name" value="DUF1358"/>
    <property type="match status" value="1"/>
</dbReference>
<protein>
    <submittedName>
        <fullName evidence="1">Uncharacterized protein</fullName>
    </submittedName>
</protein>
<name>A0A7R9JS11_TIMGE</name>
<dbReference type="EMBL" id="OE839559">
    <property type="protein sequence ID" value="CAD7587678.1"/>
    <property type="molecule type" value="Genomic_DNA"/>
</dbReference>
<evidence type="ECO:0000313" key="1">
    <source>
        <dbReference type="EMBL" id="CAD7587678.1"/>
    </source>
</evidence>
<dbReference type="InterPro" id="IPR009792">
    <property type="entry name" value="TMEM242"/>
</dbReference>
<proteinExistence type="predicted"/>
<gene>
    <name evidence="1" type="ORF">TGEB3V08_LOCUS1846</name>
</gene>